<dbReference type="GO" id="GO:0010559">
    <property type="term" value="P:regulation of glycoprotein biosynthetic process"/>
    <property type="evidence" value="ECO:0007669"/>
    <property type="project" value="Ensembl"/>
</dbReference>
<dbReference type="GO" id="GO:0017053">
    <property type="term" value="C:transcription repressor complex"/>
    <property type="evidence" value="ECO:0007669"/>
    <property type="project" value="Ensembl"/>
</dbReference>
<feature type="region of interest" description="Disordered" evidence="12">
    <location>
        <begin position="59"/>
        <end position="93"/>
    </location>
</feature>
<keyword evidence="3" id="KW-0677">Repeat</keyword>
<feature type="compositionally biased region" description="Gly residues" evidence="12">
    <location>
        <begin position="218"/>
        <end position="227"/>
    </location>
</feature>
<dbReference type="GO" id="GO:0030220">
    <property type="term" value="P:platelet formation"/>
    <property type="evidence" value="ECO:0007669"/>
    <property type="project" value="Ensembl"/>
</dbReference>
<dbReference type="FunFam" id="3.30.50.10:FF:000001">
    <property type="entry name" value="GATA transcription factor (GATAd)"/>
    <property type="match status" value="1"/>
</dbReference>
<dbReference type="GO" id="GO:2001240">
    <property type="term" value="P:negative regulation of extrinsic apoptotic signaling pathway in absence of ligand"/>
    <property type="evidence" value="ECO:0007669"/>
    <property type="project" value="Ensembl"/>
</dbReference>
<evidence type="ECO:0000256" key="10">
    <source>
        <dbReference type="ARBA" id="ARBA00023242"/>
    </source>
</evidence>
<keyword evidence="15" id="KW-1185">Reference proteome</keyword>
<keyword evidence="7" id="KW-0238">DNA-binding</keyword>
<feature type="compositionally biased region" description="Basic residues" evidence="12">
    <location>
        <begin position="204"/>
        <end position="217"/>
    </location>
</feature>
<dbReference type="GO" id="GO:0032993">
    <property type="term" value="C:protein-DNA complex"/>
    <property type="evidence" value="ECO:0007669"/>
    <property type="project" value="Ensembl"/>
</dbReference>
<dbReference type="GO" id="GO:0008584">
    <property type="term" value="P:male gonad development"/>
    <property type="evidence" value="ECO:0007669"/>
    <property type="project" value="Ensembl"/>
</dbReference>
<evidence type="ECO:0000256" key="3">
    <source>
        <dbReference type="ARBA" id="ARBA00022737"/>
    </source>
</evidence>
<proteinExistence type="predicted"/>
<evidence type="ECO:0000256" key="11">
    <source>
        <dbReference type="PROSITE-ProRule" id="PRU00094"/>
    </source>
</evidence>
<keyword evidence="9" id="KW-0804">Transcription</keyword>
<gene>
    <name evidence="14" type="primary">GATA1</name>
</gene>
<evidence type="ECO:0000256" key="2">
    <source>
        <dbReference type="ARBA" id="ARBA00022723"/>
    </source>
</evidence>
<keyword evidence="6" id="KW-0805">Transcription regulation</keyword>
<dbReference type="Ensembl" id="ENSSHBT00005011131.1">
    <property type="protein sequence ID" value="ENSSHBP00005009244.1"/>
    <property type="gene ID" value="ENSSHBG00005008065.1"/>
</dbReference>
<dbReference type="GO" id="GO:0008270">
    <property type="term" value="F:zinc ion binding"/>
    <property type="evidence" value="ECO:0007669"/>
    <property type="project" value="UniProtKB-KW"/>
</dbReference>
<feature type="compositionally biased region" description="Pro residues" evidence="12">
    <location>
        <begin position="80"/>
        <end position="93"/>
    </location>
</feature>
<keyword evidence="5" id="KW-0862">Zinc</keyword>
<keyword evidence="2" id="KW-0479">Metal-binding</keyword>
<evidence type="ECO:0000256" key="12">
    <source>
        <dbReference type="SAM" id="MobiDB-lite"/>
    </source>
</evidence>
<feature type="region of interest" description="Disordered" evidence="12">
    <location>
        <begin position="196"/>
        <end position="253"/>
    </location>
</feature>
<dbReference type="GO" id="GO:0001221">
    <property type="term" value="F:transcription coregulator binding"/>
    <property type="evidence" value="ECO:0007669"/>
    <property type="project" value="Ensembl"/>
</dbReference>
<dbReference type="GO" id="GO:0030219">
    <property type="term" value="P:megakaryocyte differentiation"/>
    <property type="evidence" value="ECO:0007669"/>
    <property type="project" value="Ensembl"/>
</dbReference>
<evidence type="ECO:0000256" key="9">
    <source>
        <dbReference type="ARBA" id="ARBA00023163"/>
    </source>
</evidence>
<dbReference type="Pfam" id="PF00320">
    <property type="entry name" value="GATA"/>
    <property type="match status" value="2"/>
</dbReference>
<dbReference type="SUPFAM" id="SSF57716">
    <property type="entry name" value="Glucocorticoid receptor-like (DNA-binding domain)"/>
    <property type="match status" value="2"/>
</dbReference>
<dbReference type="SMR" id="A0A672U3G8"/>
<protein>
    <submittedName>
        <fullName evidence="14">GATA binding protein 1</fullName>
    </submittedName>
</protein>
<dbReference type="OMA" id="PQPCEAR"/>
<evidence type="ECO:0000313" key="14">
    <source>
        <dbReference type="Ensembl" id="ENSSHBP00005009244.1"/>
    </source>
</evidence>
<evidence type="ECO:0000256" key="6">
    <source>
        <dbReference type="ARBA" id="ARBA00023015"/>
    </source>
</evidence>
<feature type="compositionally biased region" description="Pro residues" evidence="12">
    <location>
        <begin position="234"/>
        <end position="248"/>
    </location>
</feature>
<dbReference type="GO" id="GO:0030221">
    <property type="term" value="P:basophil differentiation"/>
    <property type="evidence" value="ECO:0007669"/>
    <property type="project" value="Ensembl"/>
</dbReference>
<organism evidence="14 15">
    <name type="scientific">Strigops habroptila</name>
    <name type="common">Kakapo</name>
    <dbReference type="NCBI Taxonomy" id="2489341"/>
    <lineage>
        <taxon>Eukaryota</taxon>
        <taxon>Metazoa</taxon>
        <taxon>Chordata</taxon>
        <taxon>Craniata</taxon>
        <taxon>Vertebrata</taxon>
        <taxon>Euteleostomi</taxon>
        <taxon>Archelosauria</taxon>
        <taxon>Archosauria</taxon>
        <taxon>Dinosauria</taxon>
        <taxon>Saurischia</taxon>
        <taxon>Theropoda</taxon>
        <taxon>Coelurosauria</taxon>
        <taxon>Aves</taxon>
        <taxon>Neognathae</taxon>
        <taxon>Neoaves</taxon>
        <taxon>Telluraves</taxon>
        <taxon>Australaves</taxon>
        <taxon>Psittaciformes</taxon>
        <taxon>Psittacidae</taxon>
        <taxon>Strigops</taxon>
    </lineage>
</organism>
<dbReference type="GO" id="GO:0000122">
    <property type="term" value="P:negative regulation of transcription by RNA polymerase II"/>
    <property type="evidence" value="ECO:0007669"/>
    <property type="project" value="Ensembl"/>
</dbReference>
<dbReference type="GO" id="GO:0070527">
    <property type="term" value="P:platelet aggregation"/>
    <property type="evidence" value="ECO:0007669"/>
    <property type="project" value="Ensembl"/>
</dbReference>
<keyword evidence="10" id="KW-0539">Nucleus</keyword>
<feature type="domain" description="GATA-type" evidence="13">
    <location>
        <begin position="151"/>
        <end position="204"/>
    </location>
</feature>
<dbReference type="GO" id="GO:0035854">
    <property type="term" value="P:eosinophil fate commitment"/>
    <property type="evidence" value="ECO:0007669"/>
    <property type="project" value="Ensembl"/>
</dbReference>
<sequence>MDLVALGGPEGVPPFGDEAGAFLGLGGAEGLEAGGLLAPYPPPGRLSLVPWAEGGSLGGPPWAAPPPEPPRFLELLQPPRGSPPPPGPLLPPSAPQPCEARECVNCGATATPLWRRDGTGHYLCNACGLYHRLNGHNRPLIRPKKRLLVSKRAGTVCSNCQTSTTTLWRRSPRGDPVCNACGLYYKLHRVNRPLAMRKDGIQTRNRKVSAKGKKRRQGGGSSTGGLGAEAMGGPPLPPPAPPQPPPEDPAALYALGPLVLSGHLLPFPHTSPFLGGPEGSYVPPPTSAAAPPSLSPQL</sequence>
<evidence type="ECO:0000313" key="15">
    <source>
        <dbReference type="Proteomes" id="UP000472266"/>
    </source>
</evidence>
<feature type="domain" description="GATA-type" evidence="13">
    <location>
        <begin position="97"/>
        <end position="152"/>
    </location>
</feature>
<evidence type="ECO:0000256" key="1">
    <source>
        <dbReference type="ARBA" id="ARBA00004123"/>
    </source>
</evidence>
<dbReference type="SMART" id="SM00401">
    <property type="entry name" value="ZnF_GATA"/>
    <property type="match status" value="2"/>
</dbReference>
<name>A0A672U3G8_STRHB</name>
<keyword evidence="4 11" id="KW-0863">Zinc-finger</keyword>
<dbReference type="PANTHER" id="PTHR10071:SF190">
    <property type="entry name" value="ERYTHROID TRANSCRIPTION FACTOR"/>
    <property type="match status" value="1"/>
</dbReference>
<feature type="region of interest" description="Disordered" evidence="12">
    <location>
        <begin position="266"/>
        <end position="298"/>
    </location>
</feature>
<dbReference type="GO" id="GO:0001228">
    <property type="term" value="F:DNA-binding transcription activator activity, RNA polymerase II-specific"/>
    <property type="evidence" value="ECO:0007669"/>
    <property type="project" value="Ensembl"/>
</dbReference>
<dbReference type="GO" id="GO:0000978">
    <property type="term" value="F:RNA polymerase II cis-regulatory region sequence-specific DNA binding"/>
    <property type="evidence" value="ECO:0007669"/>
    <property type="project" value="Ensembl"/>
</dbReference>
<dbReference type="PROSITE" id="PS50114">
    <property type="entry name" value="GATA_ZN_FINGER_2"/>
    <property type="match status" value="2"/>
</dbReference>
<evidence type="ECO:0000259" key="13">
    <source>
        <dbReference type="PROSITE" id="PS50114"/>
    </source>
</evidence>
<dbReference type="CDD" id="cd00202">
    <property type="entry name" value="ZnF_GATA"/>
    <property type="match status" value="2"/>
</dbReference>
<reference evidence="14" key="1">
    <citation type="submission" date="2025-08" db="UniProtKB">
        <authorList>
            <consortium name="Ensembl"/>
        </authorList>
    </citation>
    <scope>IDENTIFICATION</scope>
</reference>
<dbReference type="InParanoid" id="A0A672U3G8"/>
<dbReference type="AlphaFoldDB" id="A0A672U3G8"/>
<dbReference type="GO" id="GO:0005654">
    <property type="term" value="C:nucleoplasm"/>
    <property type="evidence" value="ECO:0007669"/>
    <property type="project" value="Ensembl"/>
</dbReference>
<dbReference type="PANTHER" id="PTHR10071">
    <property type="entry name" value="TRANSCRIPTION FACTOR GATA FAMILY MEMBER"/>
    <property type="match status" value="1"/>
</dbReference>
<dbReference type="FunFam" id="3.30.50.10:FF:000032">
    <property type="entry name" value="Transcription factor GATA-3"/>
    <property type="match status" value="1"/>
</dbReference>
<evidence type="ECO:0000256" key="5">
    <source>
        <dbReference type="ARBA" id="ARBA00022833"/>
    </source>
</evidence>
<evidence type="ECO:0000256" key="8">
    <source>
        <dbReference type="ARBA" id="ARBA00023159"/>
    </source>
</evidence>
<dbReference type="GO" id="GO:0010724">
    <property type="term" value="P:regulation of definitive erythrocyte differentiation"/>
    <property type="evidence" value="ECO:0007669"/>
    <property type="project" value="Ensembl"/>
</dbReference>
<dbReference type="GO" id="GO:0031490">
    <property type="term" value="F:chromatin DNA binding"/>
    <property type="evidence" value="ECO:0007669"/>
    <property type="project" value="Ensembl"/>
</dbReference>
<dbReference type="InterPro" id="IPR000679">
    <property type="entry name" value="Znf_GATA"/>
</dbReference>
<dbReference type="PRINTS" id="PR00619">
    <property type="entry name" value="GATAZNFINGER"/>
</dbReference>
<dbReference type="GO" id="GO:0048821">
    <property type="term" value="P:erythrocyte development"/>
    <property type="evidence" value="ECO:0007669"/>
    <property type="project" value="Ensembl"/>
</dbReference>
<dbReference type="PROSITE" id="PS00344">
    <property type="entry name" value="GATA_ZN_FINGER_1"/>
    <property type="match status" value="2"/>
</dbReference>
<dbReference type="GO" id="GO:0045648">
    <property type="term" value="P:positive regulation of erythrocyte differentiation"/>
    <property type="evidence" value="ECO:0007669"/>
    <property type="project" value="Ensembl"/>
</dbReference>
<reference evidence="14" key="2">
    <citation type="submission" date="2025-09" db="UniProtKB">
        <authorList>
            <consortium name="Ensembl"/>
        </authorList>
    </citation>
    <scope>IDENTIFICATION</scope>
</reference>
<dbReference type="InterPro" id="IPR039355">
    <property type="entry name" value="Transcription_factor_GATA"/>
</dbReference>
<dbReference type="Proteomes" id="UP000472266">
    <property type="component" value="Unplaced"/>
</dbReference>
<dbReference type="GO" id="GO:0070742">
    <property type="term" value="F:C2H2 zinc finger domain binding"/>
    <property type="evidence" value="ECO:0007669"/>
    <property type="project" value="Ensembl"/>
</dbReference>
<comment type="subcellular location">
    <subcellularLocation>
        <location evidence="1">Nucleus</location>
    </subcellularLocation>
</comment>
<dbReference type="Gene3D" id="3.30.50.10">
    <property type="entry name" value="Erythroid Transcription Factor GATA-1, subunit A"/>
    <property type="match status" value="2"/>
</dbReference>
<evidence type="ECO:0000256" key="7">
    <source>
        <dbReference type="ARBA" id="ARBA00023125"/>
    </source>
</evidence>
<feature type="compositionally biased region" description="Low complexity" evidence="12">
    <location>
        <begin position="287"/>
        <end position="298"/>
    </location>
</feature>
<evidence type="ECO:0000256" key="4">
    <source>
        <dbReference type="ARBA" id="ARBA00022771"/>
    </source>
</evidence>
<dbReference type="GO" id="GO:0061629">
    <property type="term" value="F:RNA polymerase II-specific DNA-binding transcription factor binding"/>
    <property type="evidence" value="ECO:0007669"/>
    <property type="project" value="Ensembl"/>
</dbReference>
<keyword evidence="8" id="KW-0010">Activator</keyword>
<dbReference type="GeneTree" id="ENSGT00940000161156"/>
<dbReference type="InterPro" id="IPR013088">
    <property type="entry name" value="Znf_NHR/GATA"/>
</dbReference>
<accession>A0A672U3G8</accession>